<feature type="signal peptide" evidence="2">
    <location>
        <begin position="1"/>
        <end position="21"/>
    </location>
</feature>
<sequence>MKIACIMLSMGLLGASATATAIDLKGAQDKLTGQPTTTAQDSWTPQPASTTGQGTSALTGALGGGSMPAISSGVGGNAAGVLQYCIKNNYLSSDAASGVKDKLMGKVSGQKEQKAGYDKGLTGVLSGSDGKTLDMNSIPSSVRKKGCDYVLSNAKSLI</sequence>
<dbReference type="AlphaFoldDB" id="A0A0R0AT10"/>
<feature type="region of interest" description="Disordered" evidence="1">
    <location>
        <begin position="32"/>
        <end position="54"/>
    </location>
</feature>
<accession>A0A0R0AT10</accession>
<evidence type="ECO:0008006" key="5">
    <source>
        <dbReference type="Google" id="ProtNLM"/>
    </source>
</evidence>
<feature type="compositionally biased region" description="Polar residues" evidence="1">
    <location>
        <begin position="32"/>
        <end position="47"/>
    </location>
</feature>
<feature type="chain" id="PRO_5006391270" description="DUF2501 domain-containing protein" evidence="2">
    <location>
        <begin position="22"/>
        <end position="158"/>
    </location>
</feature>
<dbReference type="RefSeq" id="WP_057642879.1">
    <property type="nucleotide sequence ID" value="NZ_LLXU01000016.1"/>
</dbReference>
<dbReference type="InterPro" id="IPR019637">
    <property type="entry name" value="DUF2501"/>
</dbReference>
<dbReference type="Pfam" id="PF10696">
    <property type="entry name" value="DUF2501"/>
    <property type="match status" value="1"/>
</dbReference>
<evidence type="ECO:0000313" key="3">
    <source>
        <dbReference type="EMBL" id="KRG48181.1"/>
    </source>
</evidence>
<keyword evidence="2" id="KW-0732">Signal</keyword>
<reference evidence="3 4" key="1">
    <citation type="submission" date="2015-10" db="EMBL/GenBank/DDBJ databases">
        <title>Genome sequencing and analysis of members of genus Stenotrophomonas.</title>
        <authorList>
            <person name="Patil P.P."/>
            <person name="Midha S."/>
            <person name="Patil P.B."/>
        </authorList>
    </citation>
    <scope>NUCLEOTIDE SEQUENCE [LARGE SCALE GENOMIC DNA]</scope>
    <source>
        <strain evidence="3 4">JCM 16536</strain>
    </source>
</reference>
<name>A0A0R0AT10_9GAMM</name>
<dbReference type="Proteomes" id="UP000051802">
    <property type="component" value="Unassembled WGS sequence"/>
</dbReference>
<dbReference type="STRING" id="676599.ARC20_17375"/>
<evidence type="ECO:0000256" key="2">
    <source>
        <dbReference type="SAM" id="SignalP"/>
    </source>
</evidence>
<gene>
    <name evidence="3" type="ORF">ARC20_17375</name>
</gene>
<proteinExistence type="predicted"/>
<organism evidence="3 4">
    <name type="scientific">Stenotrophomonas panacihumi</name>
    <dbReference type="NCBI Taxonomy" id="676599"/>
    <lineage>
        <taxon>Bacteria</taxon>
        <taxon>Pseudomonadati</taxon>
        <taxon>Pseudomonadota</taxon>
        <taxon>Gammaproteobacteria</taxon>
        <taxon>Lysobacterales</taxon>
        <taxon>Lysobacteraceae</taxon>
        <taxon>Stenotrophomonas</taxon>
    </lineage>
</organism>
<dbReference type="EMBL" id="LLXU01000016">
    <property type="protein sequence ID" value="KRG48181.1"/>
    <property type="molecule type" value="Genomic_DNA"/>
</dbReference>
<comment type="caution">
    <text evidence="3">The sequence shown here is derived from an EMBL/GenBank/DDBJ whole genome shotgun (WGS) entry which is preliminary data.</text>
</comment>
<evidence type="ECO:0000256" key="1">
    <source>
        <dbReference type="SAM" id="MobiDB-lite"/>
    </source>
</evidence>
<evidence type="ECO:0000313" key="4">
    <source>
        <dbReference type="Proteomes" id="UP000051802"/>
    </source>
</evidence>
<dbReference type="OrthoDB" id="8565817at2"/>
<protein>
    <recommendedName>
        <fullName evidence="5">DUF2501 domain-containing protein</fullName>
    </recommendedName>
</protein>
<keyword evidence="4" id="KW-1185">Reference proteome</keyword>